<protein>
    <recommendedName>
        <fullName evidence="2">PIN domain-containing protein</fullName>
    </recommendedName>
</protein>
<dbReference type="SUPFAM" id="SSF88723">
    <property type="entry name" value="PIN domain-like"/>
    <property type="match status" value="1"/>
</dbReference>
<sequence>MSWTAVSNWCRSRTIHWRNYERPLPMSFARRRSMISKKRLAKRHANRPANMYADLDFWLALLKDGDWLTDRAESLLKEHEDDLEVSLATFIELFLVEERLSFDRERAVTVILELATYEGNPNVVYQASENIDEGLNTFDAFHAALSSGSIISSDRAYDELTGVNRIRLEPEENEDSAV</sequence>
<dbReference type="InterPro" id="IPR029060">
    <property type="entry name" value="PIN-like_dom_sf"/>
</dbReference>
<name>A5YS21_9EURY</name>
<dbReference type="EMBL" id="EF583983">
    <property type="protein sequence ID" value="ABQ75778.1"/>
    <property type="molecule type" value="Genomic_DNA"/>
</dbReference>
<evidence type="ECO:0008006" key="2">
    <source>
        <dbReference type="Google" id="ProtNLM"/>
    </source>
</evidence>
<accession>A5YS21</accession>
<dbReference type="AlphaFoldDB" id="A5YS21"/>
<evidence type="ECO:0000313" key="1">
    <source>
        <dbReference type="EMBL" id="ABQ75778.1"/>
    </source>
</evidence>
<reference evidence="1" key="1">
    <citation type="journal article" date="2007" name="ISME J.">
        <title>Genomic plasticity in prokaryotes: the case of the square haloarchaeon.</title>
        <authorList>
            <person name="Cuadros-Orellana S."/>
            <person name="Martin-Cuadrado A.B."/>
            <person name="Legault B."/>
            <person name="D'Auria G."/>
            <person name="Zhaxybayeva O."/>
            <person name="Papke R.T."/>
            <person name="Rodriguez-Valera F."/>
        </authorList>
    </citation>
    <scope>NUCLEOTIDE SEQUENCE</scope>
</reference>
<proteinExistence type="predicted"/>
<organism evidence="1">
    <name type="scientific">uncultured haloarchaeon</name>
    <dbReference type="NCBI Taxonomy" id="160804"/>
    <lineage>
        <taxon>Archaea</taxon>
        <taxon>Methanobacteriati</taxon>
        <taxon>Methanobacteriota</taxon>
        <taxon>Stenosarchaea group</taxon>
        <taxon>Halobacteria</taxon>
        <taxon>Halobacteriales</taxon>
        <taxon>Halobacteriaceae</taxon>
        <taxon>environmental samples</taxon>
    </lineage>
</organism>